<feature type="domain" description="MIB/HERC2" evidence="16">
    <location>
        <begin position="135"/>
        <end position="213"/>
    </location>
</feature>
<evidence type="ECO:0000313" key="17">
    <source>
        <dbReference type="EMBL" id="KAK7093341.1"/>
    </source>
</evidence>
<dbReference type="PROSITE" id="PS50297">
    <property type="entry name" value="ANK_REP_REGION"/>
    <property type="match status" value="3"/>
</dbReference>
<dbReference type="Pfam" id="PF18346">
    <property type="entry name" value="SH3_15"/>
    <property type="match status" value="1"/>
</dbReference>
<keyword evidence="10" id="KW-0833">Ubl conjugation pathway</keyword>
<dbReference type="Gene3D" id="2.30.30.40">
    <property type="entry name" value="SH3 Domains"/>
    <property type="match status" value="2"/>
</dbReference>
<accession>A0AAN9AU61</accession>
<dbReference type="GO" id="GO:0061630">
    <property type="term" value="F:ubiquitin protein ligase activity"/>
    <property type="evidence" value="ECO:0007669"/>
    <property type="project" value="UniProtKB-EC"/>
</dbReference>
<dbReference type="SUPFAM" id="SSF57850">
    <property type="entry name" value="RING/U-box"/>
    <property type="match status" value="1"/>
</dbReference>
<evidence type="ECO:0000256" key="9">
    <source>
        <dbReference type="ARBA" id="ARBA00022771"/>
    </source>
</evidence>
<comment type="catalytic activity">
    <reaction evidence="1">
        <text>S-ubiquitinyl-[E2 ubiquitin-conjugating enzyme]-L-cysteine + [acceptor protein]-L-lysine = [E2 ubiquitin-conjugating enzyme]-L-cysteine + N(6)-ubiquitinyl-[acceptor protein]-L-lysine.</text>
        <dbReference type="EC" id="2.3.2.27"/>
    </reaction>
</comment>
<comment type="caution">
    <text evidence="17">The sequence shown here is derived from an EMBL/GenBank/DDBJ whole genome shotgun (WGS) entry which is preliminary data.</text>
</comment>
<feature type="region of interest" description="Disordered" evidence="14">
    <location>
        <begin position="239"/>
        <end position="315"/>
    </location>
</feature>
<reference evidence="17 18" key="1">
    <citation type="submission" date="2024-02" db="EMBL/GenBank/DDBJ databases">
        <title>Chromosome-scale genome assembly of the rough periwinkle Littorina saxatilis.</title>
        <authorList>
            <person name="De Jode A."/>
            <person name="Faria R."/>
            <person name="Formenti G."/>
            <person name="Sims Y."/>
            <person name="Smith T.P."/>
            <person name="Tracey A."/>
            <person name="Wood J.M.D."/>
            <person name="Zagrodzka Z.B."/>
            <person name="Johannesson K."/>
            <person name="Butlin R.K."/>
            <person name="Leder E.H."/>
        </authorList>
    </citation>
    <scope>NUCLEOTIDE SEQUENCE [LARGE SCALE GENOMIC DNA]</scope>
    <source>
        <strain evidence="17">Snail1</strain>
        <tissue evidence="17">Muscle</tissue>
    </source>
</reference>
<evidence type="ECO:0000256" key="12">
    <source>
        <dbReference type="PROSITE-ProRule" id="PRU00023"/>
    </source>
</evidence>
<dbReference type="EC" id="2.3.2.27" evidence="4"/>
<feature type="repeat" description="ANK" evidence="12">
    <location>
        <begin position="808"/>
        <end position="836"/>
    </location>
</feature>
<keyword evidence="7" id="KW-0479">Metal-binding</keyword>
<keyword evidence="12" id="KW-0040">ANK repeat</keyword>
<feature type="repeat" description="ANK" evidence="12">
    <location>
        <begin position="876"/>
        <end position="908"/>
    </location>
</feature>
<feature type="region of interest" description="Disordered" evidence="14">
    <location>
        <begin position="151"/>
        <end position="177"/>
    </location>
</feature>
<dbReference type="InterPro" id="IPR043145">
    <property type="entry name" value="Znf_ZZ_sf"/>
</dbReference>
<dbReference type="PANTHER" id="PTHR24202:SF4">
    <property type="entry name" value="E3 UBIQUITIN-PROTEIN LIGASE MIB2-RELATED"/>
    <property type="match status" value="1"/>
</dbReference>
<evidence type="ECO:0000256" key="14">
    <source>
        <dbReference type="SAM" id="MobiDB-lite"/>
    </source>
</evidence>
<feature type="region of interest" description="Disordered" evidence="14">
    <location>
        <begin position="370"/>
        <end position="524"/>
    </location>
</feature>
<dbReference type="AlphaFoldDB" id="A0AAN9AU61"/>
<dbReference type="InterPro" id="IPR002110">
    <property type="entry name" value="Ankyrin_rpt"/>
</dbReference>
<feature type="compositionally biased region" description="Polar residues" evidence="14">
    <location>
        <begin position="239"/>
        <end position="267"/>
    </location>
</feature>
<dbReference type="PROSITE" id="PS50135">
    <property type="entry name" value="ZF_ZZ_2"/>
    <property type="match status" value="1"/>
</dbReference>
<evidence type="ECO:0000256" key="1">
    <source>
        <dbReference type="ARBA" id="ARBA00000900"/>
    </source>
</evidence>
<dbReference type="GO" id="GO:0008270">
    <property type="term" value="F:zinc ion binding"/>
    <property type="evidence" value="ECO:0007669"/>
    <property type="project" value="UniProtKB-KW"/>
</dbReference>
<dbReference type="PROSITE" id="PS51416">
    <property type="entry name" value="MIB_HERC2"/>
    <property type="match status" value="2"/>
</dbReference>
<dbReference type="Pfam" id="PF12796">
    <property type="entry name" value="Ank_2"/>
    <property type="match status" value="3"/>
</dbReference>
<feature type="repeat" description="ANK" evidence="12">
    <location>
        <begin position="1007"/>
        <end position="1039"/>
    </location>
</feature>
<gene>
    <name evidence="17" type="ORF">V1264_007115</name>
</gene>
<dbReference type="InterPro" id="IPR010606">
    <property type="entry name" value="Mib_Herc2"/>
</dbReference>
<dbReference type="GO" id="GO:0016567">
    <property type="term" value="P:protein ubiquitination"/>
    <property type="evidence" value="ECO:0007669"/>
    <property type="project" value="InterPro"/>
</dbReference>
<keyword evidence="6" id="KW-0808">Transferase</keyword>
<dbReference type="SUPFAM" id="SSF159034">
    <property type="entry name" value="Mib/herc2 domain-like"/>
    <property type="match status" value="2"/>
</dbReference>
<evidence type="ECO:0000256" key="3">
    <source>
        <dbReference type="ARBA" id="ARBA00004906"/>
    </source>
</evidence>
<dbReference type="SUPFAM" id="SSF48403">
    <property type="entry name" value="Ankyrin repeat"/>
    <property type="match status" value="1"/>
</dbReference>
<dbReference type="InterPro" id="IPR040847">
    <property type="entry name" value="SH3_15"/>
</dbReference>
<dbReference type="EMBL" id="JBAMIC010000019">
    <property type="protein sequence ID" value="KAK7093341.1"/>
    <property type="molecule type" value="Genomic_DNA"/>
</dbReference>
<dbReference type="Gene3D" id="1.25.40.20">
    <property type="entry name" value="Ankyrin repeat-containing domain"/>
    <property type="match status" value="3"/>
</dbReference>
<evidence type="ECO:0000313" key="18">
    <source>
        <dbReference type="Proteomes" id="UP001374579"/>
    </source>
</evidence>
<evidence type="ECO:0000259" key="15">
    <source>
        <dbReference type="PROSITE" id="PS50135"/>
    </source>
</evidence>
<evidence type="ECO:0000256" key="4">
    <source>
        <dbReference type="ARBA" id="ARBA00012483"/>
    </source>
</evidence>
<evidence type="ECO:0000256" key="8">
    <source>
        <dbReference type="ARBA" id="ARBA00022737"/>
    </source>
</evidence>
<proteinExistence type="predicted"/>
<sequence length="1126" mass="121574">MSVSGLRVLRGPDWRGGDTDGGEGHVGTVIELLGNHTVRVLWDMGQESTCSAEHDGKCELRVLDTAQIGVRHPNTRCTNCGESDTYGMLWRCRDCIGCDLCPLCYNDDKHDPRHQFLRVDAPGIEGQPVPKRKTSVKHRSLGLFPGSKVTRGRDWQWGDQDGGQGSEGEVKGYENVSPHSSRDLLQVEWPSGNVNSYRVGFHGNVDVTCVEEEVGPYYYRDHLPVLDTDQIRKLSKSIHNASGNPEQPETQEINSGDNHSLVQSDSALLSIPGHNPPESKAPTVSIPGHNPSESKAPTVSIPGHNPPESKAPTVSIPGHNPPESKAPAVCIPGHNSSESKAPTVSIPGHNPPESKVPTVCIPGHNPPESKAPAVCIPGHNPPETKAPTVSIPGHNPPESKSPTVCIPGHNLPESKAPTVSIPGHNPPESKAPTVSIPGHNPPESKAPTVSIPDPRHNPPESKASTVSIPGHNPPESKAPTVSIPGHNPPESKAPTVSIPCHNPPESKAPTVSEADTSTDDPESPRLLIECRTSSCDSDGDPAASVEEIHDISRSEGNKAREEITSADGDALTPGARVAVRVGVEKLLQLQQQCRADTEDLDRVLGKTGHVSGTADDGSVTVKFLAEDVVMNANALVTVQEFKQGDKVRLRDKMEEVKVLNCRVGWRDGMDETAGKVGQVLTVDSEGDLLVSFGRQHFLFAPACCTHVTSDTPVDSLKLDSARMKKPEPNRSWSGARIDINHIAGESKVLFKDLQDTVMSESSRRPSRILSLTSGLHPGRVLHAAQRGDHHTVREMCTANRSLIEFEQQRATPLIVACNYGQREVVRVLLDLGADVNHGVSRSRYPLASLLCSPQKDEEIALMLLDKGADPFGLDESRHTHMHIAAMRNWPRLTKALADRGVDVNAVDDFSDTALHIATRKPSYDVIEVLLAIPSIDLSIKNINNCPALHQACSDGIARAVDMLLDRDKSQVDRMIRTYTALHHAAHSDHADCVRLLVLKGGADVNRGGAPPLNLACVRGMYRAAEALMELGADINCRDVSGNTPLHHVMDGRRVEDHFGQQSDQEIQVRVALACLLVSNGALVDIKDSEGRTPLSCGVPALREGVESFIRKNPELVKRQGGRAHKL</sequence>
<organism evidence="17 18">
    <name type="scientific">Littorina saxatilis</name>
    <dbReference type="NCBI Taxonomy" id="31220"/>
    <lineage>
        <taxon>Eukaryota</taxon>
        <taxon>Metazoa</taxon>
        <taxon>Spiralia</taxon>
        <taxon>Lophotrochozoa</taxon>
        <taxon>Mollusca</taxon>
        <taxon>Gastropoda</taxon>
        <taxon>Caenogastropoda</taxon>
        <taxon>Littorinimorpha</taxon>
        <taxon>Littorinoidea</taxon>
        <taxon>Littorinidae</taxon>
        <taxon>Littorina</taxon>
    </lineage>
</organism>
<evidence type="ECO:0000256" key="10">
    <source>
        <dbReference type="ARBA" id="ARBA00022786"/>
    </source>
</evidence>
<dbReference type="InterPro" id="IPR037252">
    <property type="entry name" value="Mib_Herc2_sf"/>
</dbReference>
<evidence type="ECO:0000256" key="11">
    <source>
        <dbReference type="ARBA" id="ARBA00022833"/>
    </source>
</evidence>
<name>A0AAN9AU61_9CAEN</name>
<evidence type="ECO:0000256" key="2">
    <source>
        <dbReference type="ARBA" id="ARBA00004496"/>
    </source>
</evidence>
<feature type="domain" description="MIB/HERC2" evidence="16">
    <location>
        <begin position="1"/>
        <end position="66"/>
    </location>
</feature>
<keyword evidence="9 13" id="KW-0863">Zinc-finger</keyword>
<comment type="subcellular location">
    <subcellularLocation>
        <location evidence="2">Cytoplasm</location>
    </subcellularLocation>
</comment>
<evidence type="ECO:0000256" key="6">
    <source>
        <dbReference type="ARBA" id="ARBA00022679"/>
    </source>
</evidence>
<dbReference type="PROSITE" id="PS50088">
    <property type="entry name" value="ANK_REPEAT"/>
    <property type="match status" value="4"/>
</dbReference>
<keyword evidence="8" id="KW-0677">Repeat</keyword>
<keyword evidence="5" id="KW-0963">Cytoplasm</keyword>
<evidence type="ECO:0000259" key="16">
    <source>
        <dbReference type="PROSITE" id="PS51416"/>
    </source>
</evidence>
<dbReference type="GO" id="GO:0005737">
    <property type="term" value="C:cytoplasm"/>
    <property type="evidence" value="ECO:0007669"/>
    <property type="project" value="UniProtKB-SubCell"/>
</dbReference>
<keyword evidence="11" id="KW-0862">Zinc</keyword>
<dbReference type="Pfam" id="PF06701">
    <property type="entry name" value="MIB_HERC2"/>
    <property type="match status" value="2"/>
</dbReference>
<feature type="domain" description="ZZ-type" evidence="15">
    <location>
        <begin position="72"/>
        <end position="124"/>
    </location>
</feature>
<dbReference type="Proteomes" id="UP001374579">
    <property type="component" value="Unassembled WGS sequence"/>
</dbReference>
<dbReference type="SMART" id="SM00248">
    <property type="entry name" value="ANK"/>
    <property type="match status" value="8"/>
</dbReference>
<evidence type="ECO:0000256" key="5">
    <source>
        <dbReference type="ARBA" id="ARBA00022490"/>
    </source>
</evidence>
<evidence type="ECO:0000256" key="13">
    <source>
        <dbReference type="PROSITE-ProRule" id="PRU00228"/>
    </source>
</evidence>
<keyword evidence="18" id="KW-1185">Reference proteome</keyword>
<comment type="pathway">
    <text evidence="3">Protein modification; protein ubiquitination.</text>
</comment>
<dbReference type="InterPro" id="IPR036770">
    <property type="entry name" value="Ankyrin_rpt-contain_sf"/>
</dbReference>
<dbReference type="Gene3D" id="3.30.60.90">
    <property type="match status" value="1"/>
</dbReference>
<dbReference type="InterPro" id="IPR000433">
    <property type="entry name" value="Znf_ZZ"/>
</dbReference>
<dbReference type="PANTHER" id="PTHR24202">
    <property type="entry name" value="E3 UBIQUITIN-PROTEIN LIGASE MIB2"/>
    <property type="match status" value="1"/>
</dbReference>
<feature type="repeat" description="ANK" evidence="12">
    <location>
        <begin position="976"/>
        <end position="1009"/>
    </location>
</feature>
<evidence type="ECO:0000256" key="7">
    <source>
        <dbReference type="ARBA" id="ARBA00022723"/>
    </source>
</evidence>
<protein>
    <recommendedName>
        <fullName evidence="4">RING-type E3 ubiquitin transferase</fullName>
        <ecNumber evidence="4">2.3.2.27</ecNumber>
    </recommendedName>
</protein>